<keyword evidence="1" id="KW-0472">Membrane</keyword>
<keyword evidence="3" id="KW-1185">Reference proteome</keyword>
<accession>A0A654LWI5</accession>
<dbReference type="RefSeq" id="WP_196818200.1">
    <property type="nucleotide sequence ID" value="NZ_CP012850.1"/>
</dbReference>
<dbReference type="GeneID" id="60421637"/>
<protein>
    <submittedName>
        <fullName evidence="2">Uncharacterized protein</fullName>
    </submittedName>
</protein>
<keyword evidence="1" id="KW-0812">Transmembrane</keyword>
<reference evidence="3" key="1">
    <citation type="submission" date="2015-10" db="EMBL/GenBank/DDBJ databases">
        <title>Niche specialization of a soil ammonia-oxidizing archaeon, Candidatus Nitrosocosmicus oleophilus.</title>
        <authorList>
            <person name="Jung M.-Y."/>
            <person name="Rhee S.-K."/>
        </authorList>
    </citation>
    <scope>NUCLEOTIDE SEQUENCE [LARGE SCALE GENOMIC DNA]</scope>
    <source>
        <strain evidence="3">MY3</strain>
    </source>
</reference>
<dbReference type="EMBL" id="CP012850">
    <property type="protein sequence ID" value="ALI35808.1"/>
    <property type="molecule type" value="Genomic_DNA"/>
</dbReference>
<dbReference type="AlphaFoldDB" id="A0A654LWI5"/>
<keyword evidence="1" id="KW-1133">Transmembrane helix</keyword>
<proteinExistence type="predicted"/>
<name>A0A654LWI5_9ARCH</name>
<evidence type="ECO:0000256" key="1">
    <source>
        <dbReference type="SAM" id="Phobius"/>
    </source>
</evidence>
<dbReference type="OrthoDB" id="12234at2157"/>
<feature type="transmembrane region" description="Helical" evidence="1">
    <location>
        <begin position="34"/>
        <end position="51"/>
    </location>
</feature>
<evidence type="ECO:0000313" key="3">
    <source>
        <dbReference type="Proteomes" id="UP000058925"/>
    </source>
</evidence>
<dbReference type="Proteomes" id="UP000058925">
    <property type="component" value="Chromosome"/>
</dbReference>
<organism evidence="2 3">
    <name type="scientific">Candidatus Nitrosocosmicus oleophilus</name>
    <dbReference type="NCBI Taxonomy" id="1353260"/>
    <lineage>
        <taxon>Archaea</taxon>
        <taxon>Nitrososphaerota</taxon>
        <taxon>Nitrososphaeria</taxon>
        <taxon>Nitrososphaerales</taxon>
        <taxon>Nitrososphaeraceae</taxon>
        <taxon>Candidatus Nitrosocosmicus</taxon>
    </lineage>
</organism>
<dbReference type="KEGG" id="taa:NMY3_01605"/>
<gene>
    <name evidence="2" type="ORF">NMY3_01605</name>
</gene>
<sequence>MPVNIKDITNVLPRNIHTTYYKCGRLAFTTNSKIATVIITITLIISLSVVINNENFGINNDVYAQFPQAQQRNDTSNSQDKITIQLNSIKFAPLTNSDNNQLKVLADYKTNDPALVNTHMDGVMKVYNPEGTLLKTSTIQKGFVLGESGVIQFATSFADQTIRDVNTEVALTDAFHAEKISNTLKSSASLEK</sequence>
<evidence type="ECO:0000313" key="2">
    <source>
        <dbReference type="EMBL" id="ALI35808.1"/>
    </source>
</evidence>